<dbReference type="Pfam" id="PF13671">
    <property type="entry name" value="AAA_33"/>
    <property type="match status" value="1"/>
</dbReference>
<protein>
    <submittedName>
        <fullName evidence="1">Kinase</fullName>
    </submittedName>
</protein>
<dbReference type="GO" id="GO:0016301">
    <property type="term" value="F:kinase activity"/>
    <property type="evidence" value="ECO:0007669"/>
    <property type="project" value="UniProtKB-KW"/>
</dbReference>
<keyword evidence="1" id="KW-0808">Transferase</keyword>
<dbReference type="SUPFAM" id="SSF52540">
    <property type="entry name" value="P-loop containing nucleoside triphosphate hydrolases"/>
    <property type="match status" value="1"/>
</dbReference>
<sequence>MRSTSEHRTLIVLSGLPGTGKTTIARELVARAPSVYLRIDAIEHALKTASGRTDDVGPAGYVVAYALARSNLALGMSVVADCVNPLSVTREAWRAVAAETSSHLVEIEVVCSDVVEHRRRVENREADIAGFALPSWEAVLGHDYEAWGTSRLVIDSALVSASEAADLIWRRMRER</sequence>
<dbReference type="RefSeq" id="WP_095745756.1">
    <property type="nucleotide sequence ID" value="NZ_CP023284.1"/>
</dbReference>
<dbReference type="PANTHER" id="PTHR37807">
    <property type="entry name" value="OS07G0160300 PROTEIN"/>
    <property type="match status" value="1"/>
</dbReference>
<proteinExistence type="predicted"/>
<accession>A0A250DLY7</accession>
<dbReference type="AlphaFoldDB" id="A0A250DLY7"/>
<organism evidence="1 2">
    <name type="scientific">Variovorax boronicumulans</name>
    <dbReference type="NCBI Taxonomy" id="436515"/>
    <lineage>
        <taxon>Bacteria</taxon>
        <taxon>Pseudomonadati</taxon>
        <taxon>Pseudomonadota</taxon>
        <taxon>Betaproteobacteria</taxon>
        <taxon>Burkholderiales</taxon>
        <taxon>Comamonadaceae</taxon>
        <taxon>Variovorax</taxon>
    </lineage>
</organism>
<dbReference type="KEGG" id="vbo:CKY39_20795"/>
<name>A0A250DLY7_9BURK</name>
<evidence type="ECO:0000313" key="2">
    <source>
        <dbReference type="Proteomes" id="UP000217154"/>
    </source>
</evidence>
<reference evidence="1 2" key="1">
    <citation type="submission" date="2017-09" db="EMBL/GenBank/DDBJ databases">
        <title>The diverse metabolic capabilities of V. boronicumulans make it an excellent choice for continued studies on novel biodegradation.</title>
        <authorList>
            <person name="Sun S."/>
        </authorList>
    </citation>
    <scope>NUCLEOTIDE SEQUENCE [LARGE SCALE GENOMIC DNA]</scope>
    <source>
        <strain evidence="1 2">J1</strain>
    </source>
</reference>
<dbReference type="Proteomes" id="UP000217154">
    <property type="component" value="Chromosome"/>
</dbReference>
<gene>
    <name evidence="1" type="ORF">CKY39_20795</name>
</gene>
<dbReference type="InterPro" id="IPR027417">
    <property type="entry name" value="P-loop_NTPase"/>
</dbReference>
<dbReference type="Gene3D" id="3.40.50.300">
    <property type="entry name" value="P-loop containing nucleotide triphosphate hydrolases"/>
    <property type="match status" value="1"/>
</dbReference>
<dbReference type="EMBL" id="CP023284">
    <property type="protein sequence ID" value="ATA55385.1"/>
    <property type="molecule type" value="Genomic_DNA"/>
</dbReference>
<evidence type="ECO:0000313" key="1">
    <source>
        <dbReference type="EMBL" id="ATA55385.1"/>
    </source>
</evidence>
<keyword evidence="1" id="KW-0418">Kinase</keyword>
<dbReference type="PANTHER" id="PTHR37807:SF3">
    <property type="entry name" value="OS07G0160300 PROTEIN"/>
    <property type="match status" value="1"/>
</dbReference>